<sequence>MTHTATRRSRTAPAVLTALRAAAVLTVVSLLVQFLTAGGFVGQQGGEGAEAAHSVGAIVLHVLSGLTVVAAALTWRAGAALWPTVVAALVFVLSFVQAYVGSNGPLSVHIPGAMVLTVGAVLVAAWSFTPGAAGRR</sequence>
<evidence type="ECO:0000256" key="1">
    <source>
        <dbReference type="SAM" id="Phobius"/>
    </source>
</evidence>
<feature type="transmembrane region" description="Helical" evidence="1">
    <location>
        <begin position="80"/>
        <end position="100"/>
    </location>
</feature>
<evidence type="ECO:0000313" key="3">
    <source>
        <dbReference type="Proteomes" id="UP001300763"/>
    </source>
</evidence>
<feature type="transmembrane region" description="Helical" evidence="1">
    <location>
        <begin position="12"/>
        <end position="35"/>
    </location>
</feature>
<organism evidence="2 3">
    <name type="scientific">Actinomycetospora lemnae</name>
    <dbReference type="NCBI Taxonomy" id="3019891"/>
    <lineage>
        <taxon>Bacteria</taxon>
        <taxon>Bacillati</taxon>
        <taxon>Actinomycetota</taxon>
        <taxon>Actinomycetes</taxon>
        <taxon>Pseudonocardiales</taxon>
        <taxon>Pseudonocardiaceae</taxon>
        <taxon>Actinomycetospora</taxon>
    </lineage>
</organism>
<dbReference type="Proteomes" id="UP001300763">
    <property type="component" value="Unassembled WGS sequence"/>
</dbReference>
<evidence type="ECO:0008006" key="4">
    <source>
        <dbReference type="Google" id="ProtNLM"/>
    </source>
</evidence>
<feature type="transmembrane region" description="Helical" evidence="1">
    <location>
        <begin position="106"/>
        <end position="128"/>
    </location>
</feature>
<feature type="transmembrane region" description="Helical" evidence="1">
    <location>
        <begin position="55"/>
        <end position="73"/>
    </location>
</feature>
<gene>
    <name evidence="2" type="ORF">PGB27_10650</name>
</gene>
<dbReference type="RefSeq" id="WP_274200343.1">
    <property type="nucleotide sequence ID" value="NZ_JAQZAO010000004.1"/>
</dbReference>
<accession>A0ABT5SSI0</accession>
<keyword evidence="3" id="KW-1185">Reference proteome</keyword>
<reference evidence="2 3" key="1">
    <citation type="submission" date="2023-02" db="EMBL/GenBank/DDBJ databases">
        <title>Genome sequencing required for Actinomycetospora new species description.</title>
        <authorList>
            <person name="Saimee Y."/>
            <person name="Duangmal K."/>
        </authorList>
    </citation>
    <scope>NUCLEOTIDE SEQUENCE [LARGE SCALE GENOMIC DNA]</scope>
    <source>
        <strain evidence="2 3">DW7H6</strain>
    </source>
</reference>
<protein>
    <recommendedName>
        <fullName evidence="4">Integral membrane protein</fullName>
    </recommendedName>
</protein>
<dbReference type="EMBL" id="JAQZAO010000004">
    <property type="protein sequence ID" value="MDD7965804.1"/>
    <property type="molecule type" value="Genomic_DNA"/>
</dbReference>
<keyword evidence="1" id="KW-0472">Membrane</keyword>
<keyword evidence="1" id="KW-0812">Transmembrane</keyword>
<name>A0ABT5SSI0_9PSEU</name>
<comment type="caution">
    <text evidence="2">The sequence shown here is derived from an EMBL/GenBank/DDBJ whole genome shotgun (WGS) entry which is preliminary data.</text>
</comment>
<evidence type="ECO:0000313" key="2">
    <source>
        <dbReference type="EMBL" id="MDD7965804.1"/>
    </source>
</evidence>
<keyword evidence="1" id="KW-1133">Transmembrane helix</keyword>
<proteinExistence type="predicted"/>